<dbReference type="FunFam" id="2.60.40.150:FF:000214">
    <property type="entry name" value="Toll-interacting protein"/>
    <property type="match status" value="1"/>
</dbReference>
<protein>
    <submittedName>
        <fullName evidence="10">CUE domain-containing protein</fullName>
    </submittedName>
</protein>
<evidence type="ECO:0000313" key="9">
    <source>
        <dbReference type="Proteomes" id="UP000276776"/>
    </source>
</evidence>
<feature type="domain" description="CUE" evidence="7">
    <location>
        <begin position="241"/>
        <end position="284"/>
    </location>
</feature>
<dbReference type="InterPro" id="IPR037301">
    <property type="entry name" value="Tollip_C2"/>
</dbReference>
<dbReference type="InterPro" id="IPR003892">
    <property type="entry name" value="CUE"/>
</dbReference>
<dbReference type="SMART" id="SM00546">
    <property type="entry name" value="CUE"/>
    <property type="match status" value="1"/>
</dbReference>
<dbReference type="Proteomes" id="UP000276776">
    <property type="component" value="Unassembled WGS sequence"/>
</dbReference>
<dbReference type="SUPFAM" id="SSF49562">
    <property type="entry name" value="C2 domain (Calcium/lipid-binding domain, CaLB)"/>
    <property type="match status" value="1"/>
</dbReference>
<organism evidence="10">
    <name type="scientific">Thelazia callipaeda</name>
    <name type="common">Oriental eyeworm</name>
    <name type="synonym">Parasitic nematode</name>
    <dbReference type="NCBI Taxonomy" id="103827"/>
    <lineage>
        <taxon>Eukaryota</taxon>
        <taxon>Metazoa</taxon>
        <taxon>Ecdysozoa</taxon>
        <taxon>Nematoda</taxon>
        <taxon>Chromadorea</taxon>
        <taxon>Rhabditida</taxon>
        <taxon>Spirurina</taxon>
        <taxon>Spiruromorpha</taxon>
        <taxon>Thelazioidea</taxon>
        <taxon>Thelaziidae</taxon>
        <taxon>Thelazia</taxon>
    </lineage>
</organism>
<dbReference type="InterPro" id="IPR035892">
    <property type="entry name" value="C2_domain_sf"/>
</dbReference>
<dbReference type="GO" id="GO:0045087">
    <property type="term" value="P:innate immune response"/>
    <property type="evidence" value="ECO:0007669"/>
    <property type="project" value="UniProtKB-KW"/>
</dbReference>
<dbReference type="WBParaSite" id="TCLT_0000213601-mRNA-1">
    <property type="protein sequence ID" value="TCLT_0000213601-mRNA-1"/>
    <property type="gene ID" value="TCLT_0000213601"/>
</dbReference>
<evidence type="ECO:0000313" key="8">
    <source>
        <dbReference type="EMBL" id="VDM97916.1"/>
    </source>
</evidence>
<dbReference type="SUPFAM" id="SSF46934">
    <property type="entry name" value="UBA-like"/>
    <property type="match status" value="1"/>
</dbReference>
<sequence>MDPRSETFQADTGSKRITAAERRKKVFLGELPDDFLRIAAPSHLLSGNHPQSAAPAHAVDPSSIAHHNFIQSQHAFYSFVPPNTRGRLSITLVEAKLVKNYSLVRMDPYCRIHIGNYVLETSTDASGGKTPKWNRIINTYLPHGVESFYLQIFDEKAFTVDECIAWSHIVLPNGIFNGEIIDDWYQLSGQQGEGKEGIINIIISFTPINKPETPSNMTSKAQYQGDKIQKKQQQQQGEVLYTEEDSKELHAMFPSVEIDVIKCILEEKRGNKNAAVSAILEITAQQ</sequence>
<dbReference type="InterPro" id="IPR000008">
    <property type="entry name" value="C2_dom"/>
</dbReference>
<dbReference type="GO" id="GO:0005737">
    <property type="term" value="C:cytoplasm"/>
    <property type="evidence" value="ECO:0007669"/>
    <property type="project" value="TreeGrafter"/>
</dbReference>
<dbReference type="PANTHER" id="PTHR16461">
    <property type="entry name" value="TOLL-INTERACTING PROTEIN"/>
    <property type="match status" value="1"/>
</dbReference>
<keyword evidence="9" id="KW-1185">Reference proteome</keyword>
<dbReference type="EMBL" id="UYYF01000377">
    <property type="protein sequence ID" value="VDM97916.1"/>
    <property type="molecule type" value="Genomic_DNA"/>
</dbReference>
<keyword evidence="5" id="KW-0395">Inflammatory response</keyword>
<dbReference type="Pfam" id="PF00168">
    <property type="entry name" value="C2"/>
    <property type="match status" value="1"/>
</dbReference>
<evidence type="ECO:0000256" key="3">
    <source>
        <dbReference type="ARBA" id="ARBA00022859"/>
    </source>
</evidence>
<keyword evidence="4" id="KW-0072">Autophagy</keyword>
<dbReference type="InterPro" id="IPR009060">
    <property type="entry name" value="UBA-like_sf"/>
</dbReference>
<dbReference type="Gene3D" id="2.60.40.150">
    <property type="entry name" value="C2 domain"/>
    <property type="match status" value="1"/>
</dbReference>
<reference evidence="8 9" key="2">
    <citation type="submission" date="2018-11" db="EMBL/GenBank/DDBJ databases">
        <authorList>
            <consortium name="Pathogen Informatics"/>
        </authorList>
    </citation>
    <scope>NUCLEOTIDE SEQUENCE [LARGE SCALE GENOMIC DNA]</scope>
</reference>
<evidence type="ECO:0000259" key="6">
    <source>
        <dbReference type="PROSITE" id="PS50004"/>
    </source>
</evidence>
<dbReference type="OMA" id="CIVQAQL"/>
<dbReference type="GO" id="GO:0031624">
    <property type="term" value="F:ubiquitin conjugating enzyme binding"/>
    <property type="evidence" value="ECO:0007669"/>
    <property type="project" value="TreeGrafter"/>
</dbReference>
<evidence type="ECO:0000259" key="7">
    <source>
        <dbReference type="PROSITE" id="PS51140"/>
    </source>
</evidence>
<dbReference type="Pfam" id="PF02845">
    <property type="entry name" value="CUE"/>
    <property type="match status" value="1"/>
</dbReference>
<dbReference type="OrthoDB" id="9942608at2759"/>
<dbReference type="AlphaFoldDB" id="A0A0N5CPJ1"/>
<name>A0A0N5CPJ1_THECL</name>
<evidence type="ECO:0000256" key="4">
    <source>
        <dbReference type="ARBA" id="ARBA00023006"/>
    </source>
</evidence>
<keyword evidence="2" id="KW-0399">Innate immunity</keyword>
<dbReference type="PANTHER" id="PTHR16461:SF5">
    <property type="entry name" value="TOLL-INTERACTING PROTEIN"/>
    <property type="match status" value="1"/>
</dbReference>
<evidence type="ECO:0000313" key="10">
    <source>
        <dbReference type="WBParaSite" id="TCLT_0000213601-mRNA-1"/>
    </source>
</evidence>
<comment type="similarity">
    <text evidence="1">Belongs to the tollip family.</text>
</comment>
<evidence type="ECO:0000256" key="5">
    <source>
        <dbReference type="ARBA" id="ARBA00023198"/>
    </source>
</evidence>
<evidence type="ECO:0000256" key="2">
    <source>
        <dbReference type="ARBA" id="ARBA00022588"/>
    </source>
</evidence>
<dbReference type="PROSITE" id="PS51140">
    <property type="entry name" value="CUE"/>
    <property type="match status" value="1"/>
</dbReference>
<dbReference type="GO" id="GO:0043130">
    <property type="term" value="F:ubiquitin binding"/>
    <property type="evidence" value="ECO:0007669"/>
    <property type="project" value="InterPro"/>
</dbReference>
<gene>
    <name evidence="8" type="ORF">TCLT_LOCUS2137</name>
</gene>
<accession>A0A0N5CPJ1</accession>
<keyword evidence="3" id="KW-0391">Immunity</keyword>
<dbReference type="GO" id="GO:0006511">
    <property type="term" value="P:ubiquitin-dependent protein catabolic process"/>
    <property type="evidence" value="ECO:0007669"/>
    <property type="project" value="TreeGrafter"/>
</dbReference>
<evidence type="ECO:0000256" key="1">
    <source>
        <dbReference type="ARBA" id="ARBA00009278"/>
    </source>
</evidence>
<dbReference type="Gene3D" id="1.10.8.10">
    <property type="entry name" value="DNA helicase RuvA subunit, C-terminal domain"/>
    <property type="match status" value="1"/>
</dbReference>
<reference evidence="10" key="1">
    <citation type="submission" date="2017-02" db="UniProtKB">
        <authorList>
            <consortium name="WormBaseParasite"/>
        </authorList>
    </citation>
    <scope>IDENTIFICATION</scope>
</reference>
<feature type="domain" description="C2" evidence="6">
    <location>
        <begin position="71"/>
        <end position="185"/>
    </location>
</feature>
<dbReference type="PROSITE" id="PS50004">
    <property type="entry name" value="C2"/>
    <property type="match status" value="1"/>
</dbReference>
<dbReference type="CDD" id="cd04016">
    <property type="entry name" value="C2_Tollip"/>
    <property type="match status" value="1"/>
</dbReference>
<dbReference type="STRING" id="103827.A0A0N5CPJ1"/>
<dbReference type="GO" id="GO:0006914">
    <property type="term" value="P:autophagy"/>
    <property type="evidence" value="ECO:0007669"/>
    <property type="project" value="UniProtKB-KW"/>
</dbReference>
<proteinExistence type="inferred from homology"/>